<feature type="domain" description="Integrase core" evidence="1">
    <location>
        <begin position="5"/>
        <end position="107"/>
    </location>
</feature>
<dbReference type="EMBL" id="JBAHYK010002034">
    <property type="protein sequence ID" value="KAL0566027.1"/>
    <property type="molecule type" value="Genomic_DNA"/>
</dbReference>
<reference evidence="2 3" key="1">
    <citation type="submission" date="2024-02" db="EMBL/GenBank/DDBJ databases">
        <title>A draft genome for the cacao thread blight pathogen Marasmius crinis-equi.</title>
        <authorList>
            <person name="Cohen S.P."/>
            <person name="Baruah I.K."/>
            <person name="Amoako-Attah I."/>
            <person name="Bukari Y."/>
            <person name="Meinhardt L.W."/>
            <person name="Bailey B.A."/>
        </authorList>
    </citation>
    <scope>NUCLEOTIDE SEQUENCE [LARGE SCALE GENOMIC DNA]</scope>
    <source>
        <strain evidence="2 3">GH-76</strain>
    </source>
</reference>
<dbReference type="Pfam" id="PF24764">
    <property type="entry name" value="rva_4"/>
    <property type="match status" value="1"/>
</dbReference>
<comment type="caution">
    <text evidence="2">The sequence shown here is derived from an EMBL/GenBank/DDBJ whole genome shotgun (WGS) entry which is preliminary data.</text>
</comment>
<dbReference type="Proteomes" id="UP001465976">
    <property type="component" value="Unassembled WGS sequence"/>
</dbReference>
<evidence type="ECO:0000259" key="1">
    <source>
        <dbReference type="Pfam" id="PF24764"/>
    </source>
</evidence>
<name>A0ABR3ET03_9AGAR</name>
<evidence type="ECO:0000313" key="3">
    <source>
        <dbReference type="Proteomes" id="UP001465976"/>
    </source>
</evidence>
<accession>A0ABR3ET03</accession>
<keyword evidence="3" id="KW-1185">Reference proteome</keyword>
<proteinExistence type="predicted"/>
<organism evidence="2 3">
    <name type="scientific">Marasmius crinis-equi</name>
    <dbReference type="NCBI Taxonomy" id="585013"/>
    <lineage>
        <taxon>Eukaryota</taxon>
        <taxon>Fungi</taxon>
        <taxon>Dikarya</taxon>
        <taxon>Basidiomycota</taxon>
        <taxon>Agaricomycotina</taxon>
        <taxon>Agaricomycetes</taxon>
        <taxon>Agaricomycetidae</taxon>
        <taxon>Agaricales</taxon>
        <taxon>Marasmiineae</taxon>
        <taxon>Marasmiaceae</taxon>
        <taxon>Marasmius</taxon>
    </lineage>
</organism>
<sequence length="222" mass="26205">MYFYRGNDSYLWGKSVYNTRAERPWLEVNVNVLNPWKEFFEELESLYGLDRDSDELLGLLHLIFLPEINRDLKSWQNDWNHHQITFKKEKKSSRATPIEMWNKSQLTRGIRGLEPLEDTPLLTSPEAVIPNFGFSDLLLNQMRPRVSGGRWIVNVERVPESMAYVEVDPPRSFLMTTEIEELEARLRAIHNTTRKSWAVRRQMWIDGCRIASELVDMRQVGH</sequence>
<dbReference type="InterPro" id="IPR058913">
    <property type="entry name" value="Integrase_dom_put"/>
</dbReference>
<evidence type="ECO:0000313" key="2">
    <source>
        <dbReference type="EMBL" id="KAL0566027.1"/>
    </source>
</evidence>
<gene>
    <name evidence="2" type="ORF">V5O48_015991</name>
</gene>
<protein>
    <recommendedName>
        <fullName evidence="1">Integrase core domain-containing protein</fullName>
    </recommendedName>
</protein>